<proteinExistence type="predicted"/>
<sequence length="36" mass="4089">MKIKNKIQDMCEVTCYDPEKIDRLYGGSGSACLYQS</sequence>
<evidence type="ECO:0000313" key="1">
    <source>
        <dbReference type="EMBL" id="SDJ25766.1"/>
    </source>
</evidence>
<organism evidence="1 2">
    <name type="scientific">Alteribacillus bidgolensis</name>
    <dbReference type="NCBI Taxonomy" id="930129"/>
    <lineage>
        <taxon>Bacteria</taxon>
        <taxon>Bacillati</taxon>
        <taxon>Bacillota</taxon>
        <taxon>Bacilli</taxon>
        <taxon>Bacillales</taxon>
        <taxon>Bacillaceae</taxon>
        <taxon>Alteribacillus</taxon>
    </lineage>
</organism>
<dbReference type="EMBL" id="FNDU01000047">
    <property type="protein sequence ID" value="SDJ25766.1"/>
    <property type="molecule type" value="Genomic_DNA"/>
</dbReference>
<accession>A0A1G8S971</accession>
<evidence type="ECO:0000313" key="2">
    <source>
        <dbReference type="Proteomes" id="UP000199017"/>
    </source>
</evidence>
<name>A0A1G8S971_9BACI</name>
<keyword evidence="2" id="KW-1185">Reference proteome</keyword>
<dbReference type="STRING" id="930129.SAMN05216352_1475"/>
<gene>
    <name evidence="1" type="ORF">SAMN05216352_1475</name>
</gene>
<reference evidence="1 2" key="1">
    <citation type="submission" date="2016-10" db="EMBL/GenBank/DDBJ databases">
        <authorList>
            <person name="de Groot N.N."/>
        </authorList>
    </citation>
    <scope>NUCLEOTIDE SEQUENCE [LARGE SCALE GENOMIC DNA]</scope>
    <source>
        <strain evidence="2">P4B,CCM 7963,CECT 7998,DSM 25260,IBRC-M 10614,KCTC 13821</strain>
    </source>
</reference>
<protein>
    <submittedName>
        <fullName evidence="1">Uncharacterized protein</fullName>
    </submittedName>
</protein>
<dbReference type="Proteomes" id="UP000199017">
    <property type="component" value="Unassembled WGS sequence"/>
</dbReference>
<dbReference type="AlphaFoldDB" id="A0A1G8S971"/>